<dbReference type="InterPro" id="IPR052516">
    <property type="entry name" value="N-heterocyclic_Hydroxylase"/>
</dbReference>
<dbReference type="STRING" id="225324.SAMN02745126_04107"/>
<dbReference type="InterPro" id="IPR008274">
    <property type="entry name" value="AldOxase/xan_DH_MoCoBD1"/>
</dbReference>
<evidence type="ECO:0000313" key="3">
    <source>
        <dbReference type="Proteomes" id="UP000190092"/>
    </source>
</evidence>
<dbReference type="Pfam" id="PF20256">
    <property type="entry name" value="MoCoBD_2"/>
    <property type="match status" value="2"/>
</dbReference>
<evidence type="ECO:0000313" key="2">
    <source>
        <dbReference type="EMBL" id="SKA20302.1"/>
    </source>
</evidence>
<dbReference type="EMBL" id="FUWJ01000006">
    <property type="protein sequence ID" value="SKA20302.1"/>
    <property type="molecule type" value="Genomic_DNA"/>
</dbReference>
<dbReference type="Gene3D" id="3.30.365.10">
    <property type="entry name" value="Aldehyde oxidase/xanthine dehydrogenase, molybdopterin binding domain"/>
    <property type="match status" value="4"/>
</dbReference>
<dbReference type="InterPro" id="IPR000674">
    <property type="entry name" value="Ald_Oxase/Xan_DH_a/b"/>
</dbReference>
<organism evidence="2 3">
    <name type="scientific">Enhydrobacter aerosaccus</name>
    <dbReference type="NCBI Taxonomy" id="225324"/>
    <lineage>
        <taxon>Bacteria</taxon>
        <taxon>Pseudomonadati</taxon>
        <taxon>Pseudomonadota</taxon>
        <taxon>Alphaproteobacteria</taxon>
        <taxon>Hyphomicrobiales</taxon>
        <taxon>Enhydrobacter</taxon>
    </lineage>
</organism>
<dbReference type="SUPFAM" id="SSF56003">
    <property type="entry name" value="Molybdenum cofactor-binding domain"/>
    <property type="match status" value="2"/>
</dbReference>
<accession>A0A1T4RWF9</accession>
<dbReference type="SMART" id="SM01008">
    <property type="entry name" value="Ald_Xan_dh_C"/>
    <property type="match status" value="1"/>
</dbReference>
<proteinExistence type="predicted"/>
<dbReference type="InterPro" id="IPR046867">
    <property type="entry name" value="AldOxase/xan_DH_MoCoBD2"/>
</dbReference>
<dbReference type="InterPro" id="IPR012368">
    <property type="entry name" value="OxRdtase_Mopterin-bd_su_IorB"/>
</dbReference>
<protein>
    <submittedName>
        <fullName evidence="2">CO or xanthine dehydrogenase, Mo-binding subunit</fullName>
    </submittedName>
</protein>
<name>A0A1T4RWF9_9HYPH</name>
<evidence type="ECO:0000259" key="1">
    <source>
        <dbReference type="SMART" id="SM01008"/>
    </source>
</evidence>
<sequence length="735" mass="78469">MTGLGRRRFLTDGALVMAFTISGRALAQEAMELPPLAGDLQKYPFLDSWIRIDADGRITVFTGKAELGQGLKTALLQVAADELSVSPAAIDLVTADTGRTPDEGVTAGSHSMQDSGMAILNAAANVRGLLTDTAAWRFACAIDDVELQDGLAYGPNGQTLGYGDLAASLSLHAVAKPDAPRRSKGRRLIGENVGRVDIPAKVSGGASYVQDMRLPGMLHARVVRGPSDGTRLKPADFEQIAKMPGIDRVVRDGRFVAILAAKEWDAVKALRHVQAAGWERPSPDLPAADMRDALQKLPARDVPIFEYPGPPAPAGATKVTARYSRPLLMHGSIGPSCAVARWDNDNLTVWTHSQGVGPLRKALADLLHLSPDKVRCIHVEGSGCYGHNGADDVAADAALAARAVPGRPVKLQWTREQEHGWEPLGSAMVVELRAALGADRRIKAWWHEVWSNAHNGRPVTAGGLLAGAEVEPPFPPQIPKPIPMPEGGGHRNANPLYALSNAAGIYHFVESAPVRVSALRSLGAHMNIFAIESFVDEVAGTAGMDPVDFRLVHLQDERARAVVEMAANRFGWARRRKGGNGRGSGFGFARYKNLGAYCAIALEITVDERTGRIAVRRAVAAVDSGEAISPDGIRNQVEGAIVQSLSWTTMEQVTLDTVHRTSFDWSAYPILRFPGVPESVEVHVIDRPGEPFLGTGEAGQGPTAAALANAVSDAIGLRLRDMPLTPARIKAALRS</sequence>
<dbReference type="InterPro" id="IPR006311">
    <property type="entry name" value="TAT_signal"/>
</dbReference>
<dbReference type="RefSeq" id="WP_218191169.1">
    <property type="nucleotide sequence ID" value="NZ_FUWJ01000006.1"/>
</dbReference>
<dbReference type="Proteomes" id="UP000190092">
    <property type="component" value="Unassembled WGS sequence"/>
</dbReference>
<dbReference type="PANTHER" id="PTHR47495">
    <property type="entry name" value="ALDEHYDE DEHYDROGENASE"/>
    <property type="match status" value="1"/>
</dbReference>
<dbReference type="PANTHER" id="PTHR47495:SF1">
    <property type="entry name" value="BLL3820 PROTEIN"/>
    <property type="match status" value="1"/>
</dbReference>
<keyword evidence="3" id="KW-1185">Reference proteome</keyword>
<dbReference type="PIRSF" id="PIRSF036389">
    <property type="entry name" value="IOR_B"/>
    <property type="match status" value="1"/>
</dbReference>
<gene>
    <name evidence="2" type="ORF">SAMN02745126_04107</name>
</gene>
<dbReference type="AlphaFoldDB" id="A0A1T4RWF9"/>
<feature type="domain" description="Aldehyde oxidase/xanthine dehydrogenase a/b hammerhead" evidence="1">
    <location>
        <begin position="203"/>
        <end position="282"/>
    </location>
</feature>
<dbReference type="PROSITE" id="PS51318">
    <property type="entry name" value="TAT"/>
    <property type="match status" value="1"/>
</dbReference>
<reference evidence="3" key="1">
    <citation type="submission" date="2017-02" db="EMBL/GenBank/DDBJ databases">
        <authorList>
            <person name="Varghese N."/>
            <person name="Submissions S."/>
        </authorList>
    </citation>
    <scope>NUCLEOTIDE SEQUENCE [LARGE SCALE GENOMIC DNA]</scope>
    <source>
        <strain evidence="3">ATCC 27094</strain>
    </source>
</reference>
<dbReference type="Gene3D" id="3.90.1170.50">
    <property type="entry name" value="Aldehyde oxidase/xanthine dehydrogenase, a/b hammerhead"/>
    <property type="match status" value="1"/>
</dbReference>
<dbReference type="GO" id="GO:0016491">
    <property type="term" value="F:oxidoreductase activity"/>
    <property type="evidence" value="ECO:0007669"/>
    <property type="project" value="InterPro"/>
</dbReference>
<dbReference type="Pfam" id="PF02738">
    <property type="entry name" value="MoCoBD_1"/>
    <property type="match status" value="1"/>
</dbReference>
<dbReference type="InterPro" id="IPR037165">
    <property type="entry name" value="AldOxase/xan_DH_Mopterin-bd_sf"/>
</dbReference>